<evidence type="ECO:0000259" key="7">
    <source>
        <dbReference type="Pfam" id="PF17802"/>
    </source>
</evidence>
<evidence type="ECO:0000313" key="9">
    <source>
        <dbReference type="Proteomes" id="UP000593972"/>
    </source>
</evidence>
<feature type="signal peptide" evidence="6">
    <location>
        <begin position="1"/>
        <end position="30"/>
    </location>
</feature>
<dbReference type="EMBL" id="CP050503">
    <property type="protein sequence ID" value="QOP57248.1"/>
    <property type="molecule type" value="Genomic_DNA"/>
</dbReference>
<dbReference type="RefSeq" id="WP_193137665.1">
    <property type="nucleotide sequence ID" value="NZ_CP050503.1"/>
</dbReference>
<evidence type="ECO:0000256" key="6">
    <source>
        <dbReference type="SAM" id="SignalP"/>
    </source>
</evidence>
<evidence type="ECO:0000256" key="5">
    <source>
        <dbReference type="SAM" id="Phobius"/>
    </source>
</evidence>
<feature type="compositionally biased region" description="Low complexity" evidence="4">
    <location>
        <begin position="688"/>
        <end position="706"/>
    </location>
</feature>
<accession>A0ABD7BX41</accession>
<feature type="domain" description="SpaA-like prealbumin fold" evidence="7">
    <location>
        <begin position="418"/>
        <end position="502"/>
    </location>
</feature>
<dbReference type="AlphaFoldDB" id="A0ABD7BX41"/>
<keyword evidence="8" id="KW-0614">Plasmid</keyword>
<reference evidence="8 9" key="1">
    <citation type="submission" date="2020-03" db="EMBL/GenBank/DDBJ databases">
        <title>Complete genome sequence of Lactobacillus paracasei strain NFFJ04, isolated from animal feed.</title>
        <authorList>
            <person name="Jung J.Y."/>
        </authorList>
    </citation>
    <scope>NUCLEOTIDE SEQUENCE [LARGE SCALE GENOMIC DNA]</scope>
    <source>
        <strain evidence="8 9">NFFJ04</strain>
        <plasmid evidence="8 9">pLPCN-3</plasmid>
    </source>
</reference>
<evidence type="ECO:0000256" key="1">
    <source>
        <dbReference type="ARBA" id="ARBA00007257"/>
    </source>
</evidence>
<comment type="similarity">
    <text evidence="1">Belongs to the serine-aspartate repeat-containing protein (SDr) family.</text>
</comment>
<dbReference type="NCBIfam" id="TIGR01167">
    <property type="entry name" value="LPXTG_anchor"/>
    <property type="match status" value="1"/>
</dbReference>
<evidence type="ECO:0000256" key="4">
    <source>
        <dbReference type="SAM" id="MobiDB-lite"/>
    </source>
</evidence>
<dbReference type="Gene3D" id="2.60.40.10">
    <property type="entry name" value="Immunoglobulins"/>
    <property type="match status" value="4"/>
</dbReference>
<evidence type="ECO:0000313" key="8">
    <source>
        <dbReference type="EMBL" id="QOP57248.1"/>
    </source>
</evidence>
<feature type="domain" description="SpaA-like prealbumin fold" evidence="7">
    <location>
        <begin position="328"/>
        <end position="413"/>
    </location>
</feature>
<feature type="transmembrane region" description="Helical" evidence="5">
    <location>
        <begin position="721"/>
        <end position="742"/>
    </location>
</feature>
<evidence type="ECO:0000256" key="2">
    <source>
        <dbReference type="ARBA" id="ARBA00022525"/>
    </source>
</evidence>
<dbReference type="Proteomes" id="UP000593972">
    <property type="component" value="Plasmid pLPCN-3"/>
</dbReference>
<keyword evidence="5" id="KW-1133">Transmembrane helix</keyword>
<keyword evidence="5" id="KW-0812">Transmembrane</keyword>
<feature type="region of interest" description="Disordered" evidence="4">
    <location>
        <begin position="688"/>
        <end position="713"/>
    </location>
</feature>
<dbReference type="PANTHER" id="PTHR36108:SF13">
    <property type="entry name" value="COLOSSIN-B-RELATED"/>
    <property type="match status" value="1"/>
</dbReference>
<dbReference type="InterPro" id="IPR041033">
    <property type="entry name" value="SpaA_PFL_dom_1"/>
</dbReference>
<name>A0ABD7BX41_LACPA</name>
<evidence type="ECO:0000256" key="3">
    <source>
        <dbReference type="ARBA" id="ARBA00022729"/>
    </source>
</evidence>
<geneLocation type="plasmid" evidence="8 9">
    <name>pLPCN-3</name>
</geneLocation>
<sequence length="748" mass="80025">MQHTWLKNLLATGAVALSLLTGGQASQVSAATTTPDVPSTMTFSKGDYAANTDGAGYAMVKTPTGSLNYLISQSYKDSDGNYAYCLEAQRESPIGQTHEKGQLGTDAQYRLFKYGFTAHPASDTAYWNIAGLTNQEAWYASQLVSWVISGNLSWDQLVWQASRPGAFKDGIYAPYGQDAVNRVKAAATLVYNNVMNQKDTANTSFTISADGQTKENGYHKYTYTVNSNQQGTATLNFKNQVPGMKLVDAKGNAITNNTVTVGQPFSILVPTSTPTGNITFDVNGNVSAIVPVVYTDAAQTYQDSLVLIAGLVKPLLANNPANWTRATGKMQVHKVDQDGKSLAGAEFTLTDNNDTATKAVTGKDGLATFTIAEGATYSLEETKTPAGYTGSFKQAGITLANDGQVFSYTAKNTLNKGVVKVHKVDQNGKSLAGAAFTLTDDQGNQQKATTGKDGLASFNIVANRTYTLEETKSPAGYTGNFKQAGITLANDGQVLSYTAKNTLNKGVVKVHKVDQNGKPLAGAEFTLTDDLGNQQKATTDKNGYAEFAIVANRSYTLEETKNPLGYHGTYKQAGITLANDGQVLEYTSKNEINTGSIKIHKVDQFGNPVAGAEFTLTDDLGNQQKATTDKNGYAEFAIVANRKYSLKETKTPEGYTGSFEQDGITLANDGQVIEISAKNNKNQKNVVKPVKPTTPSSTTPAAPVAQKTGTMPQTSDSNNHVAFWLGILLLVIGLGFGGFAYYHKRQSR</sequence>
<dbReference type="SUPFAM" id="SSF49478">
    <property type="entry name" value="Cna protein B-type domain"/>
    <property type="match status" value="4"/>
</dbReference>
<protein>
    <submittedName>
        <fullName evidence="8">LPXTG cell wall anchor domain-containing protein</fullName>
    </submittedName>
</protein>
<dbReference type="PANTHER" id="PTHR36108">
    <property type="entry name" value="COLOSSIN-B-RELATED"/>
    <property type="match status" value="1"/>
</dbReference>
<proteinExistence type="inferred from homology"/>
<organism evidence="8 9">
    <name type="scientific">Lacticaseibacillus paracasei</name>
    <name type="common">Lactobacillus paracasei</name>
    <dbReference type="NCBI Taxonomy" id="1597"/>
    <lineage>
        <taxon>Bacteria</taxon>
        <taxon>Bacillati</taxon>
        <taxon>Bacillota</taxon>
        <taxon>Bacilli</taxon>
        <taxon>Lactobacillales</taxon>
        <taxon>Lactobacillaceae</taxon>
        <taxon>Lacticaseibacillus</taxon>
    </lineage>
</organism>
<feature type="domain" description="SpaA-like prealbumin fold" evidence="7">
    <location>
        <begin position="507"/>
        <end position="591"/>
    </location>
</feature>
<keyword evidence="2" id="KW-0964">Secreted</keyword>
<keyword evidence="5" id="KW-0472">Membrane</keyword>
<feature type="domain" description="SpaA-like prealbumin fold" evidence="7">
    <location>
        <begin position="595"/>
        <end position="681"/>
    </location>
</feature>
<feature type="chain" id="PRO_5044769619" evidence="6">
    <location>
        <begin position="31"/>
        <end position="748"/>
    </location>
</feature>
<gene>
    <name evidence="8" type="ORF">HCJ88_15845</name>
</gene>
<dbReference type="InterPro" id="IPR013783">
    <property type="entry name" value="Ig-like_fold"/>
</dbReference>
<keyword evidence="3 6" id="KW-0732">Signal</keyword>
<dbReference type="Pfam" id="PF17802">
    <property type="entry name" value="SpaA"/>
    <property type="match status" value="4"/>
</dbReference>